<dbReference type="InterPro" id="IPR010090">
    <property type="entry name" value="Phage_tape_meas"/>
</dbReference>
<feature type="transmembrane region" description="Helical" evidence="3">
    <location>
        <begin position="606"/>
        <end position="626"/>
    </location>
</feature>
<feature type="compositionally biased region" description="Polar residues" evidence="2">
    <location>
        <begin position="31"/>
        <end position="49"/>
    </location>
</feature>
<dbReference type="InterPro" id="IPR016024">
    <property type="entry name" value="ARM-type_fold"/>
</dbReference>
<proteinExistence type="predicted"/>
<dbReference type="NCBIfam" id="TIGR01760">
    <property type="entry name" value="tape_meas_TP901"/>
    <property type="match status" value="1"/>
</dbReference>
<keyword evidence="3" id="KW-0472">Membrane</keyword>
<name>A0A0R2JSN1_9LACO</name>
<evidence type="ECO:0000256" key="2">
    <source>
        <dbReference type="SAM" id="MobiDB-lite"/>
    </source>
</evidence>
<dbReference type="Pfam" id="PF10145">
    <property type="entry name" value="PhageMin_Tail"/>
    <property type="match status" value="1"/>
</dbReference>
<dbReference type="PATRIC" id="fig|1620.3.peg.60"/>
<feature type="transmembrane region" description="Helical" evidence="3">
    <location>
        <begin position="663"/>
        <end position="684"/>
    </location>
</feature>
<dbReference type="EMBL" id="JQCD01000022">
    <property type="protein sequence ID" value="KRN77268.1"/>
    <property type="molecule type" value="Genomic_DNA"/>
</dbReference>
<comment type="caution">
    <text evidence="5">The sequence shown here is derived from an EMBL/GenBank/DDBJ whole genome shotgun (WGS) entry which is preliminary data.</text>
</comment>
<feature type="region of interest" description="Disordered" evidence="2">
    <location>
        <begin position="31"/>
        <end position="54"/>
    </location>
</feature>
<dbReference type="STRING" id="1620.IV67_GL000057"/>
<dbReference type="AlphaFoldDB" id="A0A0R2JSN1"/>
<evidence type="ECO:0000313" key="5">
    <source>
        <dbReference type="EMBL" id="KRN77268.1"/>
    </source>
</evidence>
<feature type="transmembrane region" description="Helical" evidence="3">
    <location>
        <begin position="576"/>
        <end position="600"/>
    </location>
</feature>
<dbReference type="OrthoDB" id="28713at2"/>
<evidence type="ECO:0000313" key="6">
    <source>
        <dbReference type="Proteomes" id="UP000051673"/>
    </source>
</evidence>
<reference evidence="5 6" key="1">
    <citation type="journal article" date="2015" name="Genome Announc.">
        <title>Expanding the biotechnology potential of lactobacilli through comparative genomics of 213 strains and associated genera.</title>
        <authorList>
            <person name="Sun Z."/>
            <person name="Harris H.M."/>
            <person name="McCann A."/>
            <person name="Guo C."/>
            <person name="Argimon S."/>
            <person name="Zhang W."/>
            <person name="Yang X."/>
            <person name="Jeffery I.B."/>
            <person name="Cooney J.C."/>
            <person name="Kagawa T.F."/>
            <person name="Liu W."/>
            <person name="Song Y."/>
            <person name="Salvetti E."/>
            <person name="Wrobel A."/>
            <person name="Rasinkangas P."/>
            <person name="Parkhill J."/>
            <person name="Rea M.C."/>
            <person name="O'Sullivan O."/>
            <person name="Ritari J."/>
            <person name="Douillard F.P."/>
            <person name="Paul Ross R."/>
            <person name="Yang R."/>
            <person name="Briner A.E."/>
            <person name="Felis G.E."/>
            <person name="de Vos W.M."/>
            <person name="Barrangou R."/>
            <person name="Klaenhammer T.R."/>
            <person name="Caufield P.W."/>
            <person name="Cui Y."/>
            <person name="Zhang H."/>
            <person name="O'Toole P.W."/>
        </authorList>
    </citation>
    <scope>NUCLEOTIDE SEQUENCE [LARGE SCALE GENOMIC DNA]</scope>
    <source>
        <strain evidence="5 6">DSM 20014</strain>
    </source>
</reference>
<dbReference type="SUPFAM" id="SSF48371">
    <property type="entry name" value="ARM repeat"/>
    <property type="match status" value="1"/>
</dbReference>
<evidence type="ECO:0000259" key="4">
    <source>
        <dbReference type="Pfam" id="PF10145"/>
    </source>
</evidence>
<keyword evidence="6" id="KW-1185">Reference proteome</keyword>
<dbReference type="RefSeq" id="WP_057787145.1">
    <property type="nucleotide sequence ID" value="NZ_JQCD01000022.1"/>
</dbReference>
<feature type="domain" description="Phage tail tape measure protein" evidence="4">
    <location>
        <begin position="109"/>
        <end position="306"/>
    </location>
</feature>
<feature type="transmembrane region" description="Helical" evidence="3">
    <location>
        <begin position="638"/>
        <end position="657"/>
    </location>
</feature>
<keyword evidence="3" id="KW-0812">Transmembrane</keyword>
<evidence type="ECO:0000256" key="1">
    <source>
        <dbReference type="ARBA" id="ARBA00022612"/>
    </source>
</evidence>
<feature type="transmembrane region" description="Helical" evidence="3">
    <location>
        <begin position="544"/>
        <end position="564"/>
    </location>
</feature>
<gene>
    <name evidence="5" type="ORF">IV67_GL000057</name>
</gene>
<dbReference type="Proteomes" id="UP000051673">
    <property type="component" value="Unassembled WGS sequence"/>
</dbReference>
<accession>A0A0R2JSN1</accession>
<dbReference type="PANTHER" id="PTHR37813">
    <property type="entry name" value="FELS-2 PROPHAGE PROTEIN"/>
    <property type="match status" value="1"/>
</dbReference>
<keyword evidence="1" id="KW-1188">Viral release from host cell</keyword>
<protein>
    <submittedName>
        <fullName evidence="5">Minor tail protein gp26-like</fullName>
    </submittedName>
</protein>
<organism evidence="5 6">
    <name type="scientific">Weissella minor</name>
    <dbReference type="NCBI Taxonomy" id="1620"/>
    <lineage>
        <taxon>Bacteria</taxon>
        <taxon>Bacillati</taxon>
        <taxon>Bacillota</taxon>
        <taxon>Bacilli</taxon>
        <taxon>Lactobacillales</taxon>
        <taxon>Lactobacillaceae</taxon>
        <taxon>Weissella</taxon>
    </lineage>
</organism>
<keyword evidence="3" id="KW-1133">Transmembrane helix</keyword>
<dbReference type="PANTHER" id="PTHR37813:SF1">
    <property type="entry name" value="FELS-2 PROPHAGE PROTEIN"/>
    <property type="match status" value="1"/>
</dbReference>
<feature type="transmembrane region" description="Helical" evidence="3">
    <location>
        <begin position="516"/>
        <end position="538"/>
    </location>
</feature>
<sequence length="1018" mass="104558">MAESYTVEAKLIADIANYTRGIQQATQQMQGFENKANSSSAGVQKSTSGWGDATQRAAQTVGKGMMIAGAATTAMGVKSLKSFGDFETGLNQAAIIAGGTSKDIQGLSEVALKMGQDLPISANDASDAMVEMARNGASVGEIKEQFPAIAKAATAAGADLKTTAGVVQQAMNVWGDSLESPQQAAALLTQSANLSNASIESMQEALATMGPVASSSGMSLSETSTAIGLLTNTGMSSAQAAQDLRHALLQMQAPSKKAADEFDRLGININDASGKMRPFPDILKDVSKATSGMGDSEKKAALKTMFHTSGMQAMLPLLNSINDTSGDAKTSWAAYSSEMDKVGKNTQTANAYLNQQANDMQNNIGSKIEQVGGSWDSLSKKSMIGAEDTNKSMLTMTAQALNWANDSDSSVASVIRSFIGLSPVIGPAMTIAGKSLTNFNTIVTGTKNVASLVLGPLKAVGNTASGLVGHFTNSGKAAKSSSTSLQQVTTASNGASGSAQKAGSAFGGFSGAVLKVGVGVGVATAGIGAMAFGIAALAQTGTQGVIAVTAVSVAIIAVTGALTLMAPILTANTAGLFALSGVFFSLSAVILSVSVAFLSFGAMVTMIGAGILMATTGISGMIMAFIQLTTVMNQIVPTFTAIGTGAAMMMVSFLTAITGNMPIIIQGMVSIMNGILTAVSTTAPRIITTVLNMMLQFLQAIASKIGPIASTAIQIMIGFLNAIASKIGAVINAATNVIVNFLNGLNRNIPRIIPAAVRVIVTFINGITNNLGQIIDAGINLLFKFIDGIVSKIPEIADRARDAVMKFVYGVGYTLGEVVGSGTKLLDMFVQGIRAGFGQAQGAGNGSANAVRNGISGFSLFNDGYNMMMGFANGIASMAGHVMNVASSIANAAVRTIKSALSIHSPSRVMKEIGVYTGEGLVIGMQNMINPVASMSDRMAQAMMIDPSETQLAYSLTSTSDNLNIGASGALGVSLNDTNFSQPAYINLEMGDNTYSGFAENINQTNGNNIRLSSRYRI</sequence>
<evidence type="ECO:0000256" key="3">
    <source>
        <dbReference type="SAM" id="Phobius"/>
    </source>
</evidence>